<feature type="transmembrane region" description="Helical" evidence="8">
    <location>
        <begin position="349"/>
        <end position="367"/>
    </location>
</feature>
<feature type="transmembrane region" description="Helical" evidence="8">
    <location>
        <begin position="153"/>
        <end position="171"/>
    </location>
</feature>
<keyword evidence="8" id="KW-0012">Acyltransferase</keyword>
<organism evidence="9 10">
    <name type="scientific">Rhizopus stolonifer</name>
    <name type="common">Rhizopus nigricans</name>
    <dbReference type="NCBI Taxonomy" id="4846"/>
    <lineage>
        <taxon>Eukaryota</taxon>
        <taxon>Fungi</taxon>
        <taxon>Fungi incertae sedis</taxon>
        <taxon>Mucoromycota</taxon>
        <taxon>Mucoromycotina</taxon>
        <taxon>Mucoromycetes</taxon>
        <taxon>Mucorales</taxon>
        <taxon>Mucorineae</taxon>
        <taxon>Rhizopodaceae</taxon>
        <taxon>Rhizopus</taxon>
    </lineage>
</organism>
<comment type="function">
    <text evidence="8">A acetyltransferase, which acetylates the inositol ring of phosphatidylinositol during biosynthesis of GPI-anchor.</text>
</comment>
<feature type="transmembrane region" description="Helical" evidence="8">
    <location>
        <begin position="278"/>
        <end position="299"/>
    </location>
</feature>
<dbReference type="GO" id="GO:0005789">
    <property type="term" value="C:endoplasmic reticulum membrane"/>
    <property type="evidence" value="ECO:0007669"/>
    <property type="project" value="UniProtKB-SubCell"/>
</dbReference>
<accession>A0A367K5I0</accession>
<keyword evidence="8" id="KW-0808">Transferase</keyword>
<dbReference type="Pfam" id="PF06423">
    <property type="entry name" value="GWT1"/>
    <property type="match status" value="1"/>
</dbReference>
<feature type="transmembrane region" description="Helical" evidence="8">
    <location>
        <begin position="387"/>
        <end position="406"/>
    </location>
</feature>
<evidence type="ECO:0000256" key="6">
    <source>
        <dbReference type="ARBA" id="ARBA00022989"/>
    </source>
</evidence>
<dbReference type="STRING" id="4846.A0A367K5I0"/>
<dbReference type="GO" id="GO:0072659">
    <property type="term" value="P:protein localization to plasma membrane"/>
    <property type="evidence" value="ECO:0007669"/>
    <property type="project" value="TreeGrafter"/>
</dbReference>
<feature type="transmembrane region" description="Helical" evidence="8">
    <location>
        <begin position="183"/>
        <end position="201"/>
    </location>
</feature>
<keyword evidence="6 8" id="KW-1133">Transmembrane helix</keyword>
<dbReference type="UniPathway" id="UPA00196"/>
<evidence type="ECO:0000256" key="5">
    <source>
        <dbReference type="ARBA" id="ARBA00022692"/>
    </source>
</evidence>
<dbReference type="EC" id="2.3.-.-" evidence="8"/>
<evidence type="ECO:0000256" key="8">
    <source>
        <dbReference type="RuleBase" id="RU280819"/>
    </source>
</evidence>
<comment type="subcellular location">
    <subcellularLocation>
        <location evidence="8">Endoplasmic reticulum membrane</location>
        <topology evidence="8">Multi-pass membrane protein</topology>
    </subcellularLocation>
    <subcellularLocation>
        <location evidence="1">Membrane</location>
        <topology evidence="1">Multi-pass membrane protein</topology>
    </subcellularLocation>
</comment>
<dbReference type="PIRSF" id="PIRSF017321">
    <property type="entry name" value="GWT1"/>
    <property type="match status" value="1"/>
</dbReference>
<gene>
    <name evidence="9" type="primary">GWT1_1</name>
    <name evidence="9" type="ORF">CU098_009926</name>
</gene>
<dbReference type="PANTHER" id="PTHR20661:SF0">
    <property type="entry name" value="PHOSPHATIDYLINOSITOL-GLYCAN BIOSYNTHESIS CLASS W PROTEIN"/>
    <property type="match status" value="1"/>
</dbReference>
<feature type="transmembrane region" description="Helical" evidence="8">
    <location>
        <begin position="239"/>
        <end position="258"/>
    </location>
</feature>
<keyword evidence="4 8" id="KW-0337">GPI-anchor biosynthesis</keyword>
<evidence type="ECO:0000256" key="3">
    <source>
        <dbReference type="ARBA" id="ARBA00007559"/>
    </source>
</evidence>
<sequence>MVSEEEYKLAKEAHVSNCTGGSPFEISNICYTLILSHFSWHILVDAKWIQPDDFSSQFVLYVIPMLSSITWASDYVYLVPVIICILYFTTKRSNAKETENKKSQPKGMHKSFLTVYRAGLMIMTCAAILAVDFQFFPRRFAKVETFGTSLMDVGVGSFVFSSGVVASKSYLQRPPSFLSSLRSGFAILILGFARFFLTKGINYQEHHSEYGLHWNFFFTLGFLPPCVSLLGSLRYYVPFFVPALAVILSYQTIMIFGLQDWILNAPRVNLISANKEGISSFFGYLSIFLFGLQCGEIVFENKSARFSTIQISPSVSLLISSFALNFLVKAWVFFLPDYNVSRGMANLPYVFWVVSLNLELLGAIMFLETNRFQTTTKSPSLLEAININGLFVFLLANILTGLINISTRTLYMDFWSSLLINTCYMWIVVFVPFIMWNKFQIKIKL</sequence>
<comment type="similarity">
    <text evidence="3 8">Belongs to the PIGW family.</text>
</comment>
<evidence type="ECO:0000313" key="9">
    <source>
        <dbReference type="EMBL" id="RCH97428.1"/>
    </source>
</evidence>
<evidence type="ECO:0000256" key="7">
    <source>
        <dbReference type="ARBA" id="ARBA00023136"/>
    </source>
</evidence>
<dbReference type="Proteomes" id="UP000253551">
    <property type="component" value="Unassembled WGS sequence"/>
</dbReference>
<keyword evidence="8" id="KW-0256">Endoplasmic reticulum</keyword>
<comment type="pathway">
    <text evidence="2 8">Glycolipid biosynthesis; glycosylphosphatidylinositol-anchor biosynthesis.</text>
</comment>
<dbReference type="GO" id="GO:0006506">
    <property type="term" value="P:GPI anchor biosynthetic process"/>
    <property type="evidence" value="ECO:0007669"/>
    <property type="project" value="UniProtKB-UniPathway"/>
</dbReference>
<feature type="transmembrane region" description="Helical" evidence="8">
    <location>
        <begin position="58"/>
        <end position="90"/>
    </location>
</feature>
<evidence type="ECO:0000313" key="10">
    <source>
        <dbReference type="Proteomes" id="UP000253551"/>
    </source>
</evidence>
<feature type="transmembrane region" description="Helical" evidence="8">
    <location>
        <begin position="418"/>
        <end position="436"/>
    </location>
</feature>
<comment type="caution">
    <text evidence="9">The sequence shown here is derived from an EMBL/GenBank/DDBJ whole genome shotgun (WGS) entry which is preliminary data.</text>
</comment>
<keyword evidence="10" id="KW-1185">Reference proteome</keyword>
<name>A0A367K5I0_RHIST</name>
<feature type="transmembrane region" description="Helical" evidence="8">
    <location>
        <begin position="311"/>
        <end position="334"/>
    </location>
</feature>
<feature type="transmembrane region" description="Helical" evidence="8">
    <location>
        <begin position="111"/>
        <end position="133"/>
    </location>
</feature>
<evidence type="ECO:0000256" key="2">
    <source>
        <dbReference type="ARBA" id="ARBA00004687"/>
    </source>
</evidence>
<evidence type="ECO:0000256" key="1">
    <source>
        <dbReference type="ARBA" id="ARBA00004141"/>
    </source>
</evidence>
<protein>
    <recommendedName>
        <fullName evidence="8">GPI-anchored wall transfer protein</fullName>
        <ecNumber evidence="8">2.3.-.-</ecNumber>
    </recommendedName>
</protein>
<keyword evidence="5 8" id="KW-0812">Transmembrane</keyword>
<dbReference type="InterPro" id="IPR009447">
    <property type="entry name" value="PIGW/GWT1"/>
</dbReference>
<reference evidence="9 10" key="1">
    <citation type="journal article" date="2018" name="G3 (Bethesda)">
        <title>Phylogenetic and Phylogenomic Definition of Rhizopus Species.</title>
        <authorList>
            <person name="Gryganskyi A.P."/>
            <person name="Golan J."/>
            <person name="Dolatabadi S."/>
            <person name="Mondo S."/>
            <person name="Robb S."/>
            <person name="Idnurm A."/>
            <person name="Muszewska A."/>
            <person name="Steczkiewicz K."/>
            <person name="Masonjones S."/>
            <person name="Liao H.L."/>
            <person name="Gajdeczka M.T."/>
            <person name="Anike F."/>
            <person name="Vuek A."/>
            <person name="Anishchenko I.M."/>
            <person name="Voigt K."/>
            <person name="de Hoog G.S."/>
            <person name="Smith M.E."/>
            <person name="Heitman J."/>
            <person name="Vilgalys R."/>
            <person name="Stajich J.E."/>
        </authorList>
    </citation>
    <scope>NUCLEOTIDE SEQUENCE [LARGE SCALE GENOMIC DNA]</scope>
    <source>
        <strain evidence="9 10">LSU 92-RS-03</strain>
    </source>
</reference>
<dbReference type="PANTHER" id="PTHR20661">
    <property type="entry name" value="PHOSPHATIDYLINOSITOL-GLYCAN BIOSYNTHESIS CLASS W PROTEIN"/>
    <property type="match status" value="1"/>
</dbReference>
<proteinExistence type="inferred from homology"/>
<feature type="transmembrane region" description="Helical" evidence="8">
    <location>
        <begin position="213"/>
        <end position="232"/>
    </location>
</feature>
<dbReference type="AlphaFoldDB" id="A0A367K5I0"/>
<dbReference type="GO" id="GO:0032216">
    <property type="term" value="F:glucosaminyl-phosphatidylinositol O-acyltransferase activity"/>
    <property type="evidence" value="ECO:0007669"/>
    <property type="project" value="TreeGrafter"/>
</dbReference>
<keyword evidence="7 8" id="KW-0472">Membrane</keyword>
<evidence type="ECO:0000256" key="4">
    <source>
        <dbReference type="ARBA" id="ARBA00022502"/>
    </source>
</evidence>
<dbReference type="OrthoDB" id="15270at2759"/>
<dbReference type="EMBL" id="PJQM01002184">
    <property type="protein sequence ID" value="RCH97428.1"/>
    <property type="molecule type" value="Genomic_DNA"/>
</dbReference>